<reference evidence="1 2" key="1">
    <citation type="submission" date="2015-11" db="EMBL/GenBank/DDBJ databases">
        <title>Genomic analysis of 38 Legionella species identifies large and diverse effector repertoires.</title>
        <authorList>
            <person name="Burstein D."/>
            <person name="Amaro F."/>
            <person name="Zusman T."/>
            <person name="Lifshitz Z."/>
            <person name="Cohen O."/>
            <person name="Gilbert J.A."/>
            <person name="Pupko T."/>
            <person name="Shuman H.A."/>
            <person name="Segal G."/>
        </authorList>
    </citation>
    <scope>NUCLEOTIDE SEQUENCE [LARGE SCALE GENOMIC DNA]</scope>
    <source>
        <strain evidence="1 2">ATCC 49751</strain>
    </source>
</reference>
<dbReference type="OrthoDB" id="283616at2"/>
<sequence>MLKKIISGGQTGVDRAALDVAISLSLLYGGWCPKGRLDENGIIPNQYINLVEVKGDFQTEEDNYAARTKLNICDAHGTLILLPSSSIKETLQDGTLLTLKEVKRQKKSSFLIDLTTEPENILEQCRDWLKKNHIEILNVAGPRESSWPGIYQRSYSYLHALLQHMDFKRDST</sequence>
<dbReference type="AlphaFoldDB" id="A0A0W0VMD5"/>
<dbReference type="Proteomes" id="UP000054869">
    <property type="component" value="Unassembled WGS sequence"/>
</dbReference>
<gene>
    <name evidence="1" type="ORF">Llan_1696</name>
</gene>
<dbReference type="PATRIC" id="fig|45067.4.peg.1774"/>
<dbReference type="EMBL" id="LNYI01000033">
    <property type="protein sequence ID" value="KTD20966.1"/>
    <property type="molecule type" value="Genomic_DNA"/>
</dbReference>
<accession>A0A0W0VMD5</accession>
<name>A0A0W0VMD5_9GAMM</name>
<keyword evidence="2" id="KW-1185">Reference proteome</keyword>
<evidence type="ECO:0000313" key="2">
    <source>
        <dbReference type="Proteomes" id="UP000054869"/>
    </source>
</evidence>
<comment type="caution">
    <text evidence="1">The sequence shown here is derived from an EMBL/GenBank/DDBJ whole genome shotgun (WGS) entry which is preliminary data.</text>
</comment>
<dbReference type="Gene3D" id="3.40.50.450">
    <property type="match status" value="1"/>
</dbReference>
<protein>
    <submittedName>
        <fullName evidence="1">Putative molybdenum carrier</fullName>
    </submittedName>
</protein>
<proteinExistence type="predicted"/>
<dbReference type="Pfam" id="PF12694">
    <property type="entry name" value="cpYpsA"/>
    <property type="match status" value="1"/>
</dbReference>
<evidence type="ECO:0000313" key="1">
    <source>
        <dbReference type="EMBL" id="KTD20966.1"/>
    </source>
</evidence>
<dbReference type="RefSeq" id="WP_028372300.1">
    <property type="nucleotide sequence ID" value="NZ_CAAAJD010000002.1"/>
</dbReference>
<organism evidence="1 2">
    <name type="scientific">Legionella lansingensis</name>
    <dbReference type="NCBI Taxonomy" id="45067"/>
    <lineage>
        <taxon>Bacteria</taxon>
        <taxon>Pseudomonadati</taxon>
        <taxon>Pseudomonadota</taxon>
        <taxon>Gammaproteobacteria</taxon>
        <taxon>Legionellales</taxon>
        <taxon>Legionellaceae</taxon>
        <taxon>Legionella</taxon>
    </lineage>
</organism>
<dbReference type="eggNOG" id="COG1539">
    <property type="taxonomic scope" value="Bacteria"/>
</dbReference>
<dbReference type="STRING" id="45067.Llan_1696"/>
<dbReference type="InterPro" id="IPR024755">
    <property type="entry name" value="cpYpsA"/>
</dbReference>